<accession>X1VVX3</accession>
<dbReference type="AlphaFoldDB" id="X1VVX3"/>
<name>X1VVX3_9ZZZZ</name>
<dbReference type="InterPro" id="IPR015943">
    <property type="entry name" value="WD40/YVTN_repeat-like_dom_sf"/>
</dbReference>
<reference evidence="1" key="1">
    <citation type="journal article" date="2014" name="Front. Microbiol.">
        <title>High frequency of phylogenetically diverse reductive dehalogenase-homologous genes in deep subseafloor sedimentary metagenomes.</title>
        <authorList>
            <person name="Kawai M."/>
            <person name="Futagami T."/>
            <person name="Toyoda A."/>
            <person name="Takaki Y."/>
            <person name="Nishi S."/>
            <person name="Hori S."/>
            <person name="Arai W."/>
            <person name="Tsubouchi T."/>
            <person name="Morono Y."/>
            <person name="Uchiyama I."/>
            <person name="Ito T."/>
            <person name="Fujiyama A."/>
            <person name="Inagaki F."/>
            <person name="Takami H."/>
        </authorList>
    </citation>
    <scope>NUCLEOTIDE SEQUENCE</scope>
    <source>
        <strain evidence="1">Expedition CK06-06</strain>
    </source>
</reference>
<feature type="non-terminal residue" evidence="1">
    <location>
        <position position="127"/>
    </location>
</feature>
<comment type="caution">
    <text evidence="1">The sequence shown here is derived from an EMBL/GenBank/DDBJ whole genome shotgun (WGS) entry which is preliminary data.</text>
</comment>
<protein>
    <recommendedName>
        <fullName evidence="2">Dipeptidylpeptidase IV N-terminal domain-containing protein</fullName>
    </recommendedName>
</protein>
<organism evidence="1">
    <name type="scientific">marine sediment metagenome</name>
    <dbReference type="NCBI Taxonomy" id="412755"/>
    <lineage>
        <taxon>unclassified sequences</taxon>
        <taxon>metagenomes</taxon>
        <taxon>ecological metagenomes</taxon>
    </lineage>
</organism>
<evidence type="ECO:0008006" key="2">
    <source>
        <dbReference type="Google" id="ProtNLM"/>
    </source>
</evidence>
<dbReference type="SUPFAM" id="SSF82171">
    <property type="entry name" value="DPP6 N-terminal domain-like"/>
    <property type="match status" value="1"/>
</dbReference>
<gene>
    <name evidence="1" type="ORF">S12H4_44384</name>
</gene>
<evidence type="ECO:0000313" key="1">
    <source>
        <dbReference type="EMBL" id="GAJ14970.1"/>
    </source>
</evidence>
<sequence>MSKKFLEVVSSGPTILTKTKEFGFKGKVFPDQRVKYKDPESGKTVWRMTNTPGRITKGQYATQNFATPDGEWLVYGSDRGNIKGMLNLFKMNLKTGESVQLTESVVNCMPRWAHISYGGKKVFYIED</sequence>
<proteinExistence type="predicted"/>
<dbReference type="Gene3D" id="2.130.10.10">
    <property type="entry name" value="YVTN repeat-like/Quinoprotein amine dehydrogenase"/>
    <property type="match status" value="1"/>
</dbReference>
<dbReference type="EMBL" id="BARW01027344">
    <property type="protein sequence ID" value="GAJ14970.1"/>
    <property type="molecule type" value="Genomic_DNA"/>
</dbReference>